<dbReference type="PANTHER" id="PTHR34857:SF2">
    <property type="entry name" value="SLL0384 PROTEIN"/>
    <property type="match status" value="1"/>
</dbReference>
<reference evidence="7 8" key="1">
    <citation type="journal article" date="2015" name="Genome Announc.">
        <title>Complete Genome of Geobacter pickeringii G13T, a Metal-Reducing Isolate from Sedimentary Kaolin Deposits.</title>
        <authorList>
            <person name="Badalamenti J.P."/>
            <person name="Bond D.R."/>
        </authorList>
    </citation>
    <scope>NUCLEOTIDE SEQUENCE [LARGE SCALE GENOMIC DNA]</scope>
    <source>
        <strain evidence="7 8">G13</strain>
    </source>
</reference>
<dbReference type="CDD" id="cd16914">
    <property type="entry name" value="EcfT"/>
    <property type="match status" value="1"/>
</dbReference>
<keyword evidence="4 6" id="KW-1133">Transmembrane helix</keyword>
<feature type="transmembrane region" description="Helical" evidence="6">
    <location>
        <begin position="53"/>
        <end position="72"/>
    </location>
</feature>
<keyword evidence="3 6" id="KW-0812">Transmembrane</keyword>
<dbReference type="RefSeq" id="WP_039745372.1">
    <property type="nucleotide sequence ID" value="NZ_CP009788.1"/>
</dbReference>
<accession>A0A0B5BI59</accession>
<evidence type="ECO:0000256" key="1">
    <source>
        <dbReference type="ARBA" id="ARBA00004651"/>
    </source>
</evidence>
<dbReference type="AlphaFoldDB" id="A0A0B5BI59"/>
<dbReference type="Pfam" id="PF02361">
    <property type="entry name" value="CbiQ"/>
    <property type="match status" value="1"/>
</dbReference>
<dbReference type="GO" id="GO:0006824">
    <property type="term" value="P:cobalt ion transport"/>
    <property type="evidence" value="ECO:0007669"/>
    <property type="project" value="InterPro"/>
</dbReference>
<dbReference type="NCBIfam" id="TIGR02454">
    <property type="entry name" value="ECF_T_CbiQ"/>
    <property type="match status" value="1"/>
</dbReference>
<evidence type="ECO:0000256" key="4">
    <source>
        <dbReference type="ARBA" id="ARBA00022989"/>
    </source>
</evidence>
<dbReference type="KEGG" id="gpi:GPICK_05705"/>
<name>A0A0B5BI59_9BACT</name>
<dbReference type="PANTHER" id="PTHR34857">
    <property type="entry name" value="SLL0384 PROTEIN"/>
    <property type="match status" value="1"/>
</dbReference>
<evidence type="ECO:0000313" key="8">
    <source>
        <dbReference type="Proteomes" id="UP000057609"/>
    </source>
</evidence>
<evidence type="ECO:0000256" key="3">
    <source>
        <dbReference type="ARBA" id="ARBA00022692"/>
    </source>
</evidence>
<feature type="transmembrane region" description="Helical" evidence="6">
    <location>
        <begin position="239"/>
        <end position="265"/>
    </location>
</feature>
<dbReference type="OrthoDB" id="4533at2"/>
<dbReference type="InterPro" id="IPR003339">
    <property type="entry name" value="ABC/ECF_trnsptr_transmembrane"/>
</dbReference>
<evidence type="ECO:0000313" key="7">
    <source>
        <dbReference type="EMBL" id="AJE04829.1"/>
    </source>
</evidence>
<feature type="transmembrane region" description="Helical" evidence="6">
    <location>
        <begin position="31"/>
        <end position="47"/>
    </location>
</feature>
<dbReference type="EMBL" id="CP009788">
    <property type="protein sequence ID" value="AJE04829.1"/>
    <property type="molecule type" value="Genomic_DNA"/>
</dbReference>
<feature type="transmembrane region" description="Helical" evidence="6">
    <location>
        <begin position="79"/>
        <end position="96"/>
    </location>
</feature>
<keyword evidence="5 6" id="KW-0472">Membrane</keyword>
<dbReference type="GO" id="GO:0043190">
    <property type="term" value="C:ATP-binding cassette (ABC) transporter complex"/>
    <property type="evidence" value="ECO:0007669"/>
    <property type="project" value="InterPro"/>
</dbReference>
<evidence type="ECO:0000256" key="5">
    <source>
        <dbReference type="ARBA" id="ARBA00023136"/>
    </source>
</evidence>
<proteinExistence type="predicted"/>
<dbReference type="STRING" id="345632.GPICK_05705"/>
<evidence type="ECO:0000256" key="6">
    <source>
        <dbReference type="SAM" id="Phobius"/>
    </source>
</evidence>
<sequence>MASLDGALLDFKRLDQLATGNTPLHRLDPRAKVLVVLVFIISVISFNRYEVSALVPFFIFPLAMVSLGNLPAGYLARKIALLCPFALMVGVFNPLFDREILVHLGPVGISGGWISFASIIVRSVLTVGGALVLVGVTGFTSVCSALERMGMPQTFAVQLLFLYRYIFVLTEEGARMARARELRSFGRRGMEVRVFGSLVGHLLLRTWERAERIHLAMLCRGFRGEFHLRRPYRFGVPEILFITGWTALFILFRLVNVPALFGGWIMEMFR</sequence>
<evidence type="ECO:0000256" key="2">
    <source>
        <dbReference type="ARBA" id="ARBA00022475"/>
    </source>
</evidence>
<dbReference type="InterPro" id="IPR051611">
    <property type="entry name" value="ECF_transporter_component"/>
</dbReference>
<feature type="transmembrane region" description="Helical" evidence="6">
    <location>
        <begin position="116"/>
        <end position="142"/>
    </location>
</feature>
<comment type="subcellular location">
    <subcellularLocation>
        <location evidence="1">Cell membrane</location>
        <topology evidence="1">Multi-pass membrane protein</topology>
    </subcellularLocation>
</comment>
<protein>
    <submittedName>
        <fullName evidence="7">Cobalt ABC transporter permease</fullName>
    </submittedName>
</protein>
<dbReference type="Proteomes" id="UP000057609">
    <property type="component" value="Chromosome"/>
</dbReference>
<dbReference type="HOGENOM" id="CLU_056469_1_2_7"/>
<gene>
    <name evidence="7" type="ORF">GPICK_05705</name>
</gene>
<organism evidence="7 8">
    <name type="scientific">Geobacter pickeringii</name>
    <dbReference type="NCBI Taxonomy" id="345632"/>
    <lineage>
        <taxon>Bacteria</taxon>
        <taxon>Pseudomonadati</taxon>
        <taxon>Thermodesulfobacteriota</taxon>
        <taxon>Desulfuromonadia</taxon>
        <taxon>Geobacterales</taxon>
        <taxon>Geobacteraceae</taxon>
        <taxon>Geobacter</taxon>
    </lineage>
</organism>
<dbReference type="InterPro" id="IPR012809">
    <property type="entry name" value="ECF_CbiQ"/>
</dbReference>
<keyword evidence="2" id="KW-1003">Cell membrane</keyword>
<keyword evidence="8" id="KW-1185">Reference proteome</keyword>